<dbReference type="EMBL" id="KV442067">
    <property type="protein sequence ID" value="OAQ26389.1"/>
    <property type="molecule type" value="Genomic_DNA"/>
</dbReference>
<dbReference type="SUPFAM" id="SSF48366">
    <property type="entry name" value="Ras GEF"/>
    <property type="match status" value="1"/>
</dbReference>
<feature type="region of interest" description="Disordered" evidence="3">
    <location>
        <begin position="702"/>
        <end position="725"/>
    </location>
</feature>
<sequence>MTNQESGHRAAPSPPPVTIPPHSQTFRGHNSNGPHSPDFSVKSSHRISGGGSVEGRSYSNPNWRHLSDPDVSPLVVNNSNSTKSPKPNTTPTGTVHQQRGVNRISTPWYSGPSSSSHGVTQQQTRSQYENSYSQQRSPMTPRFQSIMSSASTVREYPPRAPTSVVLRYRSEAIAQQMCLIEREQLSEIQWFELVNAGWKKKSPEASSNAGTKAPAPSLSEEQNDDDDEAVDGGDVEGAEATDIETRVKVIEKFIRIAHTCYSYHNFSSLTQVMLGLQAHEVSRLSRTWARVRSQETKMMEDLVEFTSPFHNWRHLRNAMKTMADEWGGAATGQDPVPVSVAVDVSSSSSPSGSKRSNKDGGGLFSKIALSSKDKQKDQHHSKSQQQNQQQQHYFASSSQTKSFSGPVFPSLVSTLSSRDKDKDKDANKSSSLSQQPMGGCIPFLGKSTILLYMLFNLFLLAIGLTVDLFFCDRCLLGVYLSDLLFNTELPSYVEPKVPATIEIYPSPLLQTAEYLSSTTTSASLNRLSTSDASYSTYSSISSPGVSNNHTQGDHHLDATAAVATTIDPLATAPATTDGFPSPSYSLPTSSPSLSLTLSMSTSSSSTSSAPPTQVLPTPPSSSEQQQQQQQVPWMINMHKHRTIATIIRRILTFQKMAGRYPFLHDTEVYESLTNAIESPTEQLSDSEKERLSDLCEERFSMIGPLGPLSPSESLNSGLTSPAFPR</sequence>
<dbReference type="Pfam" id="PF00617">
    <property type="entry name" value="RasGEF"/>
    <property type="match status" value="1"/>
</dbReference>
<feature type="compositionally biased region" description="Basic and acidic residues" evidence="3">
    <location>
        <begin position="417"/>
        <end position="427"/>
    </location>
</feature>
<dbReference type="SMART" id="SM00147">
    <property type="entry name" value="RasGEF"/>
    <property type="match status" value="1"/>
</dbReference>
<feature type="transmembrane region" description="Helical" evidence="4">
    <location>
        <begin position="449"/>
        <end position="470"/>
    </location>
</feature>
<dbReference type="GO" id="GO:0005085">
    <property type="term" value="F:guanyl-nucleotide exchange factor activity"/>
    <property type="evidence" value="ECO:0007669"/>
    <property type="project" value="UniProtKB-KW"/>
</dbReference>
<feature type="compositionally biased region" description="Polar residues" evidence="3">
    <location>
        <begin position="117"/>
        <end position="142"/>
    </location>
</feature>
<keyword evidence="1 2" id="KW-0344">Guanine-nucleotide releasing factor</keyword>
<feature type="region of interest" description="Disordered" evidence="3">
    <location>
        <begin position="201"/>
        <end position="238"/>
    </location>
</feature>
<evidence type="ECO:0000256" key="4">
    <source>
        <dbReference type="SAM" id="Phobius"/>
    </source>
</evidence>
<feature type="compositionally biased region" description="Polar residues" evidence="3">
    <location>
        <begin position="609"/>
        <end position="623"/>
    </location>
</feature>
<dbReference type="PANTHER" id="PTHR23113">
    <property type="entry name" value="GUANINE NUCLEOTIDE EXCHANGE FACTOR"/>
    <property type="match status" value="1"/>
</dbReference>
<dbReference type="InterPro" id="IPR008937">
    <property type="entry name" value="Ras-like_GEF"/>
</dbReference>
<dbReference type="OrthoDB" id="10254377at2759"/>
<dbReference type="PROSITE" id="PS50009">
    <property type="entry name" value="RASGEF_CAT"/>
    <property type="match status" value="1"/>
</dbReference>
<dbReference type="GO" id="GO:0005886">
    <property type="term" value="C:plasma membrane"/>
    <property type="evidence" value="ECO:0007669"/>
    <property type="project" value="TreeGrafter"/>
</dbReference>
<feature type="compositionally biased region" description="Low complexity" evidence="3">
    <location>
        <begin position="105"/>
        <end position="116"/>
    </location>
</feature>
<accession>A0A197JPW4</accession>
<evidence type="ECO:0000256" key="2">
    <source>
        <dbReference type="PROSITE-ProRule" id="PRU00168"/>
    </source>
</evidence>
<feature type="domain" description="Ras-GEF" evidence="5">
    <location>
        <begin position="169"/>
        <end position="422"/>
    </location>
</feature>
<feature type="region of interest" description="Disordered" evidence="3">
    <location>
        <begin position="1"/>
        <end position="142"/>
    </location>
</feature>
<feature type="compositionally biased region" description="Low complexity" evidence="3">
    <location>
        <begin position="77"/>
        <end position="92"/>
    </location>
</feature>
<dbReference type="InterPro" id="IPR001895">
    <property type="entry name" value="RASGEF_cat_dom"/>
</dbReference>
<feature type="compositionally biased region" description="Acidic residues" evidence="3">
    <location>
        <begin position="221"/>
        <end position="238"/>
    </location>
</feature>
<feature type="compositionally biased region" description="Polar residues" evidence="3">
    <location>
        <begin position="22"/>
        <end position="34"/>
    </location>
</feature>
<feature type="compositionally biased region" description="Low complexity" evidence="3">
    <location>
        <begin position="383"/>
        <end position="392"/>
    </location>
</feature>
<dbReference type="InterPro" id="IPR036964">
    <property type="entry name" value="RASGEF_cat_dom_sf"/>
</dbReference>
<protein>
    <recommendedName>
        <fullName evidence="5">Ras-GEF domain-containing protein</fullName>
    </recommendedName>
</protein>
<feature type="compositionally biased region" description="Polar residues" evidence="3">
    <location>
        <begin position="93"/>
        <end position="104"/>
    </location>
</feature>
<feature type="compositionally biased region" description="Polar residues" evidence="3">
    <location>
        <begin position="393"/>
        <end position="403"/>
    </location>
</feature>
<evidence type="ECO:0000313" key="7">
    <source>
        <dbReference type="Proteomes" id="UP000078512"/>
    </source>
</evidence>
<dbReference type="GO" id="GO:0007265">
    <property type="term" value="P:Ras protein signal transduction"/>
    <property type="evidence" value="ECO:0007669"/>
    <property type="project" value="TreeGrafter"/>
</dbReference>
<proteinExistence type="predicted"/>
<keyword evidence="4" id="KW-0812">Transmembrane</keyword>
<evidence type="ECO:0000256" key="3">
    <source>
        <dbReference type="SAM" id="MobiDB-lite"/>
    </source>
</evidence>
<feature type="region of interest" description="Disordered" evidence="3">
    <location>
        <begin position="415"/>
        <end position="434"/>
    </location>
</feature>
<feature type="compositionally biased region" description="Basic and acidic residues" evidence="3">
    <location>
        <begin position="371"/>
        <end position="380"/>
    </location>
</feature>
<feature type="compositionally biased region" description="Polar residues" evidence="3">
    <location>
        <begin position="710"/>
        <end position="719"/>
    </location>
</feature>
<organism evidence="6 7">
    <name type="scientific">Linnemannia elongata AG-77</name>
    <dbReference type="NCBI Taxonomy" id="1314771"/>
    <lineage>
        <taxon>Eukaryota</taxon>
        <taxon>Fungi</taxon>
        <taxon>Fungi incertae sedis</taxon>
        <taxon>Mucoromycota</taxon>
        <taxon>Mortierellomycotina</taxon>
        <taxon>Mortierellomycetes</taxon>
        <taxon>Mortierellales</taxon>
        <taxon>Mortierellaceae</taxon>
        <taxon>Linnemannia</taxon>
    </lineage>
</organism>
<feature type="compositionally biased region" description="Low complexity" evidence="3">
    <location>
        <begin position="342"/>
        <end position="353"/>
    </location>
</feature>
<dbReference type="Proteomes" id="UP000078512">
    <property type="component" value="Unassembled WGS sequence"/>
</dbReference>
<dbReference type="InterPro" id="IPR023578">
    <property type="entry name" value="Ras_GEF_dom_sf"/>
</dbReference>
<name>A0A197JPW4_9FUNG</name>
<feature type="compositionally biased region" description="Low complexity" evidence="3">
    <location>
        <begin position="580"/>
        <end position="608"/>
    </location>
</feature>
<evidence type="ECO:0000313" key="6">
    <source>
        <dbReference type="EMBL" id="OAQ26389.1"/>
    </source>
</evidence>
<evidence type="ECO:0000259" key="5">
    <source>
        <dbReference type="PROSITE" id="PS50009"/>
    </source>
</evidence>
<dbReference type="AlphaFoldDB" id="A0A197JPW4"/>
<reference evidence="6 7" key="1">
    <citation type="submission" date="2016-05" db="EMBL/GenBank/DDBJ databases">
        <title>Genome sequencing reveals origins of a unique bacterial endosymbiosis in the earliest lineages of terrestrial Fungi.</title>
        <authorList>
            <consortium name="DOE Joint Genome Institute"/>
            <person name="Uehling J."/>
            <person name="Gryganskyi A."/>
            <person name="Hameed K."/>
            <person name="Tschaplinski T."/>
            <person name="Misztal P."/>
            <person name="Wu S."/>
            <person name="Desiro A."/>
            <person name="Vande Pol N."/>
            <person name="Du Z.-Y."/>
            <person name="Zienkiewicz A."/>
            <person name="Zienkiewicz K."/>
            <person name="Morin E."/>
            <person name="Tisserant E."/>
            <person name="Splivallo R."/>
            <person name="Hainaut M."/>
            <person name="Henrissat B."/>
            <person name="Ohm R."/>
            <person name="Kuo A."/>
            <person name="Yan J."/>
            <person name="Lipzen A."/>
            <person name="Nolan M."/>
            <person name="Labutti K."/>
            <person name="Barry K."/>
            <person name="Goldstein A."/>
            <person name="Labbe J."/>
            <person name="Schadt C."/>
            <person name="Tuskan G."/>
            <person name="Grigoriev I."/>
            <person name="Martin F."/>
            <person name="Vilgalys R."/>
            <person name="Bonito G."/>
        </authorList>
    </citation>
    <scope>NUCLEOTIDE SEQUENCE [LARGE SCALE GENOMIC DNA]</scope>
    <source>
        <strain evidence="6 7">AG-77</strain>
    </source>
</reference>
<feature type="region of interest" description="Disordered" evidence="3">
    <location>
        <begin position="342"/>
        <end position="405"/>
    </location>
</feature>
<keyword evidence="4" id="KW-1133">Transmembrane helix</keyword>
<dbReference type="STRING" id="1314771.A0A197JPW4"/>
<evidence type="ECO:0000256" key="1">
    <source>
        <dbReference type="ARBA" id="ARBA00022658"/>
    </source>
</evidence>
<feature type="region of interest" description="Disordered" evidence="3">
    <location>
        <begin position="573"/>
        <end position="630"/>
    </location>
</feature>
<keyword evidence="7" id="KW-1185">Reference proteome</keyword>
<dbReference type="Gene3D" id="1.10.840.10">
    <property type="entry name" value="Ras guanine-nucleotide exchange factors catalytic domain"/>
    <property type="match status" value="1"/>
</dbReference>
<gene>
    <name evidence="6" type="ORF">K457DRAFT_1834896</name>
</gene>
<dbReference type="PANTHER" id="PTHR23113:SF368">
    <property type="entry name" value="CELL DIVISION CONTROL PROTEIN 25"/>
    <property type="match status" value="1"/>
</dbReference>
<keyword evidence="4" id="KW-0472">Membrane</keyword>